<dbReference type="STRING" id="77166.U4UIH5"/>
<feature type="non-terminal residue" evidence="1">
    <location>
        <position position="516"/>
    </location>
</feature>
<evidence type="ECO:0000313" key="1">
    <source>
        <dbReference type="EMBL" id="ERL89715.1"/>
    </source>
</evidence>
<dbReference type="Gene3D" id="3.30.420.10">
    <property type="entry name" value="Ribonuclease H-like superfamily/Ribonuclease H"/>
    <property type="match status" value="1"/>
</dbReference>
<dbReference type="InterPro" id="IPR036397">
    <property type="entry name" value="RNaseH_sf"/>
</dbReference>
<gene>
    <name evidence="1" type="ORF">D910_07077</name>
</gene>
<name>U4UIH5_DENPD</name>
<sequence>MNATTGTLINCAWWQKQGSPCSDSDAFESSLSDPEGLRSRELILKNEVLRGGRIWFLDPKPTVFKRFLHQFEESGSVNYKKPITSKSVTEDEENVFAVIGSVIENPNVSQNLISKSTNISQSSISRIIKKYNFYPYKIQLCQELYGNDFENLTEFCMWVLDNEIFFENVLFSDECTFHKNGLVSRHNFHYYSDTNPRANSVMKNKNRWSVNVWGGILGQYLIGPYFFEGHLNGLMFLQFLINHLSILLVPFNIKINMWLQLDGAPPQYHCEKWVSKLAPQISGLNSTRFLFVGYIKGIVYHTLPTTSHDLKTGIRDAFKTVTPQMLSRVSSCFEKRIYKLFGDGARSSRQVTEEFNMRHAQRNPIRHKTAAGVNLRFSETGIVLNSALHAQLRNRVRANPQMSLRLRTVELNVSKGKIRRCLIRHKIKPFEPKCLHTLRQGDRIIGPFFVYTTLNAERLLNFVNNQLWGIIVDLPINVRQEMLFQLGGATIHYRLVRDWLNRYLPLRWIGRNSPFE</sequence>
<protein>
    <submittedName>
        <fullName evidence="1">Uncharacterized protein</fullName>
    </submittedName>
</protein>
<dbReference type="GO" id="GO:0003676">
    <property type="term" value="F:nucleic acid binding"/>
    <property type="evidence" value="ECO:0007669"/>
    <property type="project" value="InterPro"/>
</dbReference>
<dbReference type="EMBL" id="KB632186">
    <property type="protein sequence ID" value="ERL89715.1"/>
    <property type="molecule type" value="Genomic_DNA"/>
</dbReference>
<organism evidence="1 2">
    <name type="scientific">Dendroctonus ponderosae</name>
    <name type="common">Mountain pine beetle</name>
    <dbReference type="NCBI Taxonomy" id="77166"/>
    <lineage>
        <taxon>Eukaryota</taxon>
        <taxon>Metazoa</taxon>
        <taxon>Ecdysozoa</taxon>
        <taxon>Arthropoda</taxon>
        <taxon>Hexapoda</taxon>
        <taxon>Insecta</taxon>
        <taxon>Pterygota</taxon>
        <taxon>Neoptera</taxon>
        <taxon>Endopterygota</taxon>
        <taxon>Coleoptera</taxon>
        <taxon>Polyphaga</taxon>
        <taxon>Cucujiformia</taxon>
        <taxon>Curculionidae</taxon>
        <taxon>Scolytinae</taxon>
        <taxon>Dendroctonus</taxon>
    </lineage>
</organism>
<reference evidence="1 2" key="1">
    <citation type="journal article" date="2013" name="Genome Biol.">
        <title>Draft genome of the mountain pine beetle, Dendroctonus ponderosae Hopkins, a major forest pest.</title>
        <authorList>
            <person name="Keeling C.I."/>
            <person name="Yuen M.M."/>
            <person name="Liao N.Y."/>
            <person name="Docking T.R."/>
            <person name="Chan S.K."/>
            <person name="Taylor G.A."/>
            <person name="Palmquist D.L."/>
            <person name="Jackman S.D."/>
            <person name="Nguyen A."/>
            <person name="Li M."/>
            <person name="Henderson H."/>
            <person name="Janes J.K."/>
            <person name="Zhao Y."/>
            <person name="Pandoh P."/>
            <person name="Moore R."/>
            <person name="Sperling F.A."/>
            <person name="Huber D.P."/>
            <person name="Birol I."/>
            <person name="Jones S.J."/>
            <person name="Bohlmann J."/>
        </authorList>
    </citation>
    <scope>NUCLEOTIDE SEQUENCE</scope>
</reference>
<accession>U4UIH5</accession>
<dbReference type="PANTHER" id="PTHR47326">
    <property type="entry name" value="TRANSPOSABLE ELEMENT TC3 TRANSPOSASE-LIKE PROTEIN"/>
    <property type="match status" value="1"/>
</dbReference>
<dbReference type="AlphaFoldDB" id="U4UIH5"/>
<evidence type="ECO:0000313" key="2">
    <source>
        <dbReference type="Proteomes" id="UP000030742"/>
    </source>
</evidence>
<proteinExistence type="predicted"/>
<dbReference type="Proteomes" id="UP000030742">
    <property type="component" value="Unassembled WGS sequence"/>
</dbReference>
<dbReference type="PANTHER" id="PTHR47326:SF1">
    <property type="entry name" value="HTH PSQ-TYPE DOMAIN-CONTAINING PROTEIN"/>
    <property type="match status" value="1"/>
</dbReference>